<proteinExistence type="predicted"/>
<name>A0A7V5RNC7_CALAY</name>
<comment type="caution">
    <text evidence="5">The sequence shown here is derived from an EMBL/GenBank/DDBJ whole genome shotgun (WGS) entry which is preliminary data.</text>
</comment>
<protein>
    <submittedName>
        <fullName evidence="5">Glycosyltransferase family 1 protein</fullName>
    </submittedName>
</protein>
<dbReference type="GO" id="GO:0016757">
    <property type="term" value="F:glycosyltransferase activity"/>
    <property type="evidence" value="ECO:0007669"/>
    <property type="project" value="UniProtKB-KW"/>
</dbReference>
<dbReference type="Pfam" id="PF00534">
    <property type="entry name" value="Glycos_transf_1"/>
    <property type="match status" value="1"/>
</dbReference>
<organism evidence="5">
    <name type="scientific">Caldithrix abyssi</name>
    <dbReference type="NCBI Taxonomy" id="187145"/>
    <lineage>
        <taxon>Bacteria</taxon>
        <taxon>Pseudomonadati</taxon>
        <taxon>Calditrichota</taxon>
        <taxon>Calditrichia</taxon>
        <taxon>Calditrichales</taxon>
        <taxon>Calditrichaceae</taxon>
        <taxon>Caldithrix</taxon>
    </lineage>
</organism>
<feature type="domain" description="Glycosyltransferase subfamily 4-like N-terminal" evidence="4">
    <location>
        <begin position="14"/>
        <end position="173"/>
    </location>
</feature>
<dbReference type="InterPro" id="IPR028098">
    <property type="entry name" value="Glyco_trans_4-like_N"/>
</dbReference>
<reference evidence="5" key="1">
    <citation type="journal article" date="2020" name="mSystems">
        <title>Genome- and Community-Level Interaction Insights into Carbon Utilization and Element Cycling Functions of Hydrothermarchaeota in Hydrothermal Sediment.</title>
        <authorList>
            <person name="Zhou Z."/>
            <person name="Liu Y."/>
            <person name="Xu W."/>
            <person name="Pan J."/>
            <person name="Luo Z.H."/>
            <person name="Li M."/>
        </authorList>
    </citation>
    <scope>NUCLEOTIDE SEQUENCE [LARGE SCALE GENOMIC DNA]</scope>
    <source>
        <strain evidence="5">HyVt-460</strain>
    </source>
</reference>
<dbReference type="EMBL" id="DRLI01000071">
    <property type="protein sequence ID" value="HHM01746.1"/>
    <property type="molecule type" value="Genomic_DNA"/>
</dbReference>
<accession>A0A7V5RNC7</accession>
<dbReference type="SUPFAM" id="SSF53756">
    <property type="entry name" value="UDP-Glycosyltransferase/glycogen phosphorylase"/>
    <property type="match status" value="1"/>
</dbReference>
<keyword evidence="2" id="KW-0808">Transferase</keyword>
<dbReference type="Proteomes" id="UP000885771">
    <property type="component" value="Unassembled WGS sequence"/>
</dbReference>
<evidence type="ECO:0000256" key="2">
    <source>
        <dbReference type="ARBA" id="ARBA00022679"/>
    </source>
</evidence>
<evidence type="ECO:0000259" key="4">
    <source>
        <dbReference type="Pfam" id="PF13439"/>
    </source>
</evidence>
<dbReference type="Gene3D" id="3.40.50.2000">
    <property type="entry name" value="Glycogen Phosphorylase B"/>
    <property type="match status" value="2"/>
</dbReference>
<feature type="domain" description="Glycosyl transferase family 1" evidence="3">
    <location>
        <begin position="190"/>
        <end position="357"/>
    </location>
</feature>
<dbReference type="AlphaFoldDB" id="A0A7V5RNC7"/>
<keyword evidence="1" id="KW-0328">Glycosyltransferase</keyword>
<dbReference type="InterPro" id="IPR001296">
    <property type="entry name" value="Glyco_trans_1"/>
</dbReference>
<sequence length="380" mass="42390">MTCIILTEDYPPAPGGIAQWARGVARSLAIRGHRVTVVTRLGKNAAPEAQPGIRIARMPAWQWINLRLLYLYGASFFNILRERPDVIIATTWQLAAIVRPGQKLFGYRLVTVYHGLEVTKKLPAYQKRGLLKTARASALNIAVSHFTRDQICQKLSLPAHLIQVVHNGVDLERFKPGAPPADLLEKYELQGRRVLLTLSRVIERKGHDIVIRALPSLIGEHPKLLYLIAGAYHQDFYDRLRELIAQLGLENHVRFTGRLEDERLADIYNLSELYIMVSKGSGTSGNSEGFGITYLEANACEKAVIGSDVDGIPDAVEDGVNGLLVPPNDIEATAGAVGRLLREDALRDKLGRDGRKRIEQRFTWDKITGRILDLLENTNE</sequence>
<dbReference type="PANTHER" id="PTHR12526">
    <property type="entry name" value="GLYCOSYLTRANSFERASE"/>
    <property type="match status" value="1"/>
</dbReference>
<evidence type="ECO:0000256" key="1">
    <source>
        <dbReference type="ARBA" id="ARBA00022676"/>
    </source>
</evidence>
<evidence type="ECO:0000259" key="3">
    <source>
        <dbReference type="Pfam" id="PF00534"/>
    </source>
</evidence>
<dbReference type="CDD" id="cd03801">
    <property type="entry name" value="GT4_PimA-like"/>
    <property type="match status" value="1"/>
</dbReference>
<dbReference type="Pfam" id="PF13439">
    <property type="entry name" value="Glyco_transf_4"/>
    <property type="match status" value="1"/>
</dbReference>
<gene>
    <name evidence="5" type="ORF">ENJ15_01945</name>
</gene>
<dbReference type="PANTHER" id="PTHR12526:SF510">
    <property type="entry name" value="D-INOSITOL 3-PHOSPHATE GLYCOSYLTRANSFERASE"/>
    <property type="match status" value="1"/>
</dbReference>
<evidence type="ECO:0000313" key="5">
    <source>
        <dbReference type="EMBL" id="HHM01746.1"/>
    </source>
</evidence>